<feature type="domain" description="GGDEF" evidence="4">
    <location>
        <begin position="284"/>
        <end position="418"/>
    </location>
</feature>
<organism evidence="5 6">
    <name type="scientific">Phytohabitans houttuyneae</name>
    <dbReference type="NCBI Taxonomy" id="1076126"/>
    <lineage>
        <taxon>Bacteria</taxon>
        <taxon>Bacillati</taxon>
        <taxon>Actinomycetota</taxon>
        <taxon>Actinomycetes</taxon>
        <taxon>Micromonosporales</taxon>
        <taxon>Micromonosporaceae</taxon>
    </lineage>
</organism>
<dbReference type="InterPro" id="IPR035965">
    <property type="entry name" value="PAS-like_dom_sf"/>
</dbReference>
<evidence type="ECO:0000313" key="6">
    <source>
        <dbReference type="Proteomes" id="UP000482800"/>
    </source>
</evidence>
<dbReference type="InterPro" id="IPR000160">
    <property type="entry name" value="GGDEF_dom"/>
</dbReference>
<dbReference type="InterPro" id="IPR000700">
    <property type="entry name" value="PAS-assoc_C"/>
</dbReference>
<dbReference type="Gene3D" id="3.30.70.270">
    <property type="match status" value="1"/>
</dbReference>
<evidence type="ECO:0000259" key="1">
    <source>
        <dbReference type="PROSITE" id="PS50112"/>
    </source>
</evidence>
<dbReference type="Pfam" id="PF13426">
    <property type="entry name" value="PAS_9"/>
    <property type="match status" value="1"/>
</dbReference>
<dbReference type="NCBIfam" id="TIGR00254">
    <property type="entry name" value="GGDEF"/>
    <property type="match status" value="1"/>
</dbReference>
<dbReference type="SMART" id="SM00086">
    <property type="entry name" value="PAC"/>
    <property type="match status" value="1"/>
</dbReference>
<dbReference type="Gene3D" id="3.30.450.20">
    <property type="entry name" value="PAS domain"/>
    <property type="match status" value="1"/>
</dbReference>
<dbReference type="SMART" id="SM00267">
    <property type="entry name" value="GGDEF"/>
    <property type="match status" value="1"/>
</dbReference>
<dbReference type="CDD" id="cd00130">
    <property type="entry name" value="PAS"/>
    <property type="match status" value="1"/>
</dbReference>
<dbReference type="SMART" id="SM00091">
    <property type="entry name" value="PAS"/>
    <property type="match status" value="1"/>
</dbReference>
<dbReference type="Gene3D" id="3.20.20.450">
    <property type="entry name" value="EAL domain"/>
    <property type="match status" value="1"/>
</dbReference>
<dbReference type="InterPro" id="IPR001610">
    <property type="entry name" value="PAC"/>
</dbReference>
<dbReference type="InterPro" id="IPR043128">
    <property type="entry name" value="Rev_trsase/Diguanyl_cyclase"/>
</dbReference>
<reference evidence="5 6" key="2">
    <citation type="submission" date="2020-03" db="EMBL/GenBank/DDBJ databases">
        <authorList>
            <person name="Ichikawa N."/>
            <person name="Kimura A."/>
            <person name="Kitahashi Y."/>
            <person name="Uohara A."/>
        </authorList>
    </citation>
    <scope>NUCLEOTIDE SEQUENCE [LARGE SCALE GENOMIC DNA]</scope>
    <source>
        <strain evidence="5 6">NBRC 108639</strain>
    </source>
</reference>
<dbReference type="PROSITE" id="PS50112">
    <property type="entry name" value="PAS"/>
    <property type="match status" value="1"/>
</dbReference>
<dbReference type="SUPFAM" id="SSF141868">
    <property type="entry name" value="EAL domain-like"/>
    <property type="match status" value="1"/>
</dbReference>
<dbReference type="RefSeq" id="WP_173056203.1">
    <property type="nucleotide sequence ID" value="NZ_BAABGO010000001.1"/>
</dbReference>
<dbReference type="NCBIfam" id="TIGR00229">
    <property type="entry name" value="sensory_box"/>
    <property type="match status" value="1"/>
</dbReference>
<protein>
    <submittedName>
        <fullName evidence="5">GGDEF domain-containing protein</fullName>
    </submittedName>
</protein>
<dbReference type="Proteomes" id="UP000482800">
    <property type="component" value="Unassembled WGS sequence"/>
</dbReference>
<dbReference type="AlphaFoldDB" id="A0A6V8K7L7"/>
<dbReference type="PROSITE" id="PS50883">
    <property type="entry name" value="EAL"/>
    <property type="match status" value="1"/>
</dbReference>
<dbReference type="SUPFAM" id="SSF55073">
    <property type="entry name" value="Nucleotide cyclase"/>
    <property type="match status" value="1"/>
</dbReference>
<gene>
    <name evidence="5" type="ORF">Phou_026010</name>
</gene>
<dbReference type="InterPro" id="IPR029787">
    <property type="entry name" value="Nucleotide_cyclase"/>
</dbReference>
<dbReference type="SMART" id="SM00052">
    <property type="entry name" value="EAL"/>
    <property type="match status" value="1"/>
</dbReference>
<accession>A0A6V8K7L7</accession>
<evidence type="ECO:0000259" key="3">
    <source>
        <dbReference type="PROSITE" id="PS50883"/>
    </source>
</evidence>
<name>A0A6V8K7L7_9ACTN</name>
<comment type="caution">
    <text evidence="5">The sequence shown here is derived from an EMBL/GenBank/DDBJ whole genome shotgun (WGS) entry which is preliminary data.</text>
</comment>
<dbReference type="SUPFAM" id="SSF55785">
    <property type="entry name" value="PYP-like sensor domain (PAS domain)"/>
    <property type="match status" value="1"/>
</dbReference>
<dbReference type="Pfam" id="PF00563">
    <property type="entry name" value="EAL"/>
    <property type="match status" value="1"/>
</dbReference>
<evidence type="ECO:0000313" key="5">
    <source>
        <dbReference type="EMBL" id="GFJ78421.1"/>
    </source>
</evidence>
<dbReference type="PANTHER" id="PTHR44757:SF2">
    <property type="entry name" value="BIOFILM ARCHITECTURE MAINTENANCE PROTEIN MBAA"/>
    <property type="match status" value="1"/>
</dbReference>
<dbReference type="Pfam" id="PF00990">
    <property type="entry name" value="GGDEF"/>
    <property type="match status" value="1"/>
</dbReference>
<proteinExistence type="predicted"/>
<sequence length="690" mass="74841">MVTAERLAQHWARAIAWTSFVSMTSGELAVHLTGPATRLLDALIAEKSDPQPAHDVGAGLVAAHFTQPASLDRTLVVLDEQLGEYAESIGKGSRLGLLQGALAAGYAQALRERTLSEQEDIYAAALAARVEAEEARIASEARFQAVFAEAGIGIGIAALDGRLLEVNRALCTMFGYSRDQFLALPAGALLPPGGLRNRDNYRTERPYRRADGGRIWIDLVVSLIRGRDGSPLYAVAMVEDVTERRSLQQQLRHQALHDPLTDLPNRTLFFERLTGALITTEPDARVGICYLDLDGFKAINDTLGHDAGDELIRTIASRLASRLRPSGHLVARMGGDEFVVLVERVKETADVVRVAELALDAVRTPVHLGGHVLNVSASVGVVDRAVEGTDAAELMKAADTTLYWAKTDGRDRWAIFDADRHASDVSRYRLSGQLPEALAQGQFVVEYQPLVRLDDGVVIGTEALVRWRHPELGVLGPNRFIELAEETGAIGPLGRWVLTEACRQGRAWRDAHPTQPLLMSVNIAVRQVRDAGFVDAVKEVLAETGLEPEALQLEVTESSVMGSAGQPLRTLHALAELGVRIAIDDFGTGYSNLAYLRDLPVHALKLAGRFMAGLRAPGGPDQTDQEILSALIRLAHKLKLTVTAEGVETAQQAAALRELECDTAQGWHYGRAVAPEEVVLVRERPATGRS</sequence>
<evidence type="ECO:0000259" key="2">
    <source>
        <dbReference type="PROSITE" id="PS50113"/>
    </source>
</evidence>
<dbReference type="InterPro" id="IPR001633">
    <property type="entry name" value="EAL_dom"/>
</dbReference>
<dbReference type="EMBL" id="BLPF01000001">
    <property type="protein sequence ID" value="GFJ78421.1"/>
    <property type="molecule type" value="Genomic_DNA"/>
</dbReference>
<dbReference type="CDD" id="cd01949">
    <property type="entry name" value="GGDEF"/>
    <property type="match status" value="1"/>
</dbReference>
<reference evidence="5 6" key="1">
    <citation type="submission" date="2020-03" db="EMBL/GenBank/DDBJ databases">
        <title>Whole genome shotgun sequence of Phytohabitans houttuyneae NBRC 108639.</title>
        <authorList>
            <person name="Komaki H."/>
            <person name="Tamura T."/>
        </authorList>
    </citation>
    <scope>NUCLEOTIDE SEQUENCE [LARGE SCALE GENOMIC DNA]</scope>
    <source>
        <strain evidence="5 6">NBRC 108639</strain>
    </source>
</reference>
<feature type="domain" description="EAL" evidence="3">
    <location>
        <begin position="427"/>
        <end position="686"/>
    </location>
</feature>
<feature type="domain" description="PAC" evidence="2">
    <location>
        <begin position="201"/>
        <end position="253"/>
    </location>
</feature>
<feature type="domain" description="PAS" evidence="1">
    <location>
        <begin position="139"/>
        <end position="182"/>
    </location>
</feature>
<evidence type="ECO:0000259" key="4">
    <source>
        <dbReference type="PROSITE" id="PS50887"/>
    </source>
</evidence>
<dbReference type="InterPro" id="IPR035919">
    <property type="entry name" value="EAL_sf"/>
</dbReference>
<dbReference type="InterPro" id="IPR052155">
    <property type="entry name" value="Biofilm_reg_signaling"/>
</dbReference>
<dbReference type="PANTHER" id="PTHR44757">
    <property type="entry name" value="DIGUANYLATE CYCLASE DGCP"/>
    <property type="match status" value="1"/>
</dbReference>
<dbReference type="PROSITE" id="PS50113">
    <property type="entry name" value="PAC"/>
    <property type="match status" value="1"/>
</dbReference>
<dbReference type="InterPro" id="IPR000014">
    <property type="entry name" value="PAS"/>
</dbReference>
<keyword evidence="6" id="KW-1185">Reference proteome</keyword>
<dbReference type="PROSITE" id="PS50887">
    <property type="entry name" value="GGDEF"/>
    <property type="match status" value="1"/>
</dbReference>
<dbReference type="CDD" id="cd01948">
    <property type="entry name" value="EAL"/>
    <property type="match status" value="1"/>
</dbReference>